<name>A0A9D6V0C5_9BACT</name>
<dbReference type="CDD" id="cd00229">
    <property type="entry name" value="SGNH_hydrolase"/>
    <property type="match status" value="1"/>
</dbReference>
<dbReference type="AlphaFoldDB" id="A0A9D6V0C5"/>
<evidence type="ECO:0000313" key="1">
    <source>
        <dbReference type="EMBL" id="MBI5248403.1"/>
    </source>
</evidence>
<dbReference type="GO" id="GO:0016788">
    <property type="term" value="F:hydrolase activity, acting on ester bonds"/>
    <property type="evidence" value="ECO:0007669"/>
    <property type="project" value="UniProtKB-ARBA"/>
</dbReference>
<organism evidence="1 2">
    <name type="scientific">Desulfomonile tiedjei</name>
    <dbReference type="NCBI Taxonomy" id="2358"/>
    <lineage>
        <taxon>Bacteria</taxon>
        <taxon>Pseudomonadati</taxon>
        <taxon>Thermodesulfobacteriota</taxon>
        <taxon>Desulfomonilia</taxon>
        <taxon>Desulfomonilales</taxon>
        <taxon>Desulfomonilaceae</taxon>
        <taxon>Desulfomonile</taxon>
    </lineage>
</organism>
<evidence type="ECO:0000313" key="2">
    <source>
        <dbReference type="Proteomes" id="UP000807825"/>
    </source>
</evidence>
<reference evidence="1" key="1">
    <citation type="submission" date="2020-07" db="EMBL/GenBank/DDBJ databases">
        <title>Huge and variable diversity of episymbiotic CPR bacteria and DPANN archaea in groundwater ecosystems.</title>
        <authorList>
            <person name="He C.Y."/>
            <person name="Keren R."/>
            <person name="Whittaker M."/>
            <person name="Farag I.F."/>
            <person name="Doudna J."/>
            <person name="Cate J.H.D."/>
            <person name="Banfield J.F."/>
        </authorList>
    </citation>
    <scope>NUCLEOTIDE SEQUENCE</scope>
    <source>
        <strain evidence="1">NC_groundwater_1664_Pr3_B-0.1um_52_9</strain>
    </source>
</reference>
<dbReference type="EMBL" id="JACRDE010000085">
    <property type="protein sequence ID" value="MBI5248403.1"/>
    <property type="molecule type" value="Genomic_DNA"/>
</dbReference>
<protein>
    <submittedName>
        <fullName evidence="1">SGNH/GDSL hydrolase family protein</fullName>
    </submittedName>
</protein>
<dbReference type="InterPro" id="IPR036514">
    <property type="entry name" value="SGNH_hydro_sf"/>
</dbReference>
<dbReference type="Proteomes" id="UP000807825">
    <property type="component" value="Unassembled WGS sequence"/>
</dbReference>
<dbReference type="SUPFAM" id="SSF52266">
    <property type="entry name" value="SGNH hydrolase"/>
    <property type="match status" value="1"/>
</dbReference>
<gene>
    <name evidence="1" type="ORF">HY912_02815</name>
</gene>
<sequence>MEAKSTPSSPNVRRLRLFTILTVFLLLGVSIVSGEILVRILGAHQTWTEKNGGSYVSPYRQEFPRAWILDRGPNRILSYGQPEFDYEIRINLEGVRDVDHPVDKPAGEYRIVVLGDSWVEGQGASFEKTWPKILEENLNRHGFDRHIVVIMGGVAGSDPVFELELFRKRLQKYNPDMVIQAVNDSDITDMISRGGLDRFTADGMVKDRKAPTFEPLWARCRLFRVIMMDLLHYDWLLLSRNQQQAKTDEALDTIVEVAGAMSALAEAKGFNYFVIGHPQRNHFLYRGEYKIQPLESLLRGIGVDFVDIRPLVGAEFGADPSRIWDYFWKLDGHANEKGYELFARAVERKITPKLQAELAATAN</sequence>
<accession>A0A9D6V0C5</accession>
<dbReference type="Gene3D" id="3.40.50.1110">
    <property type="entry name" value="SGNH hydrolase"/>
    <property type="match status" value="1"/>
</dbReference>
<proteinExistence type="predicted"/>
<comment type="caution">
    <text evidence="1">The sequence shown here is derived from an EMBL/GenBank/DDBJ whole genome shotgun (WGS) entry which is preliminary data.</text>
</comment>
<keyword evidence="1" id="KW-0378">Hydrolase</keyword>